<comment type="caution">
    <text evidence="3">The sequence shown here is derived from an EMBL/GenBank/DDBJ whole genome shotgun (WGS) entry which is preliminary data.</text>
</comment>
<keyword evidence="4" id="KW-1185">Reference proteome</keyword>
<accession>A0A5C5Z9Q8</accession>
<evidence type="ECO:0000313" key="3">
    <source>
        <dbReference type="EMBL" id="TWT83273.1"/>
    </source>
</evidence>
<dbReference type="Gene3D" id="2.120.10.30">
    <property type="entry name" value="TolB, C-terminal domain"/>
    <property type="match status" value="1"/>
</dbReference>
<evidence type="ECO:0000259" key="2">
    <source>
        <dbReference type="Pfam" id="PF18582"/>
    </source>
</evidence>
<dbReference type="OrthoDB" id="9788721at2"/>
<dbReference type="RefSeq" id="WP_146400329.1">
    <property type="nucleotide sequence ID" value="NZ_SJPJ01000001.1"/>
</dbReference>
<dbReference type="InterPro" id="IPR011042">
    <property type="entry name" value="6-blade_b-propeller_TolB-like"/>
</dbReference>
<organism evidence="3 4">
    <name type="scientific">Novipirellula herctigrandis</name>
    <dbReference type="NCBI Taxonomy" id="2527986"/>
    <lineage>
        <taxon>Bacteria</taxon>
        <taxon>Pseudomonadati</taxon>
        <taxon>Planctomycetota</taxon>
        <taxon>Planctomycetia</taxon>
        <taxon>Pirellulales</taxon>
        <taxon>Pirellulaceae</taxon>
        <taxon>Novipirellula</taxon>
    </lineage>
</organism>
<keyword evidence="1" id="KW-0732">Signal</keyword>
<dbReference type="Proteomes" id="UP000315010">
    <property type="component" value="Unassembled WGS sequence"/>
</dbReference>
<dbReference type="SUPFAM" id="SSF82171">
    <property type="entry name" value="DPP6 N-terminal domain-like"/>
    <property type="match status" value="1"/>
</dbReference>
<feature type="domain" description="Hydrazine synthase alpha subunit middle" evidence="2">
    <location>
        <begin position="622"/>
        <end position="683"/>
    </location>
</feature>
<feature type="chain" id="PRO_5022986511" description="Hydrazine synthase alpha subunit middle domain-containing protein" evidence="1">
    <location>
        <begin position="28"/>
        <end position="866"/>
    </location>
</feature>
<sequence length="866" mass="98521" precursor="true">MSHSRLIQSYWFCGFLLLLAMPNFALANNDVPPYVLQSWLAESDELHLAIIKRDNHLSAENGGESPHILDTQALIWPSDRDPLDVELRRASALAEYLRTSVDVSLINDAVSTLTTIRNEAEALNPDDDQQSEQRHQLYLQARKVRRKVALQNPQLGFDEILLTTGEPIGEAIQEHMRGGLARPGDMLVLRKFKDSSYRIGSLLENIPVAKGRLKGKFLRRGAFLSMDLSFDGRKVVFEWCAKRPPKDQGEDSIFNPSEYTPDNTYNLFCYDFDSEQLTQLTDSRYNDAYPCWLPSGRIAFVSERCETSVRCQPAGHSQYKYNLRSFFQPCGTLYSIDADGDDVVQLSWHETTELFPRVTNDGRIVYTRWDYVDRDFNAGQGIWFCMPDGRDPRAPHGNYPFPHNAMEVDSPEFDNALGKFRDQRVKRPWAEYGIRPIPGSDRFIAVAGIHHSSPRGQLVLVDPRVPDDHRMAQVKRLTGGTLPSESPDIELTDRLRHRLPYAWPYPLSEDFYLVSHIPTGSLVLLDRFGNRDVLYRGAKPVQFAIPRQSRPTPPVIPTETYQGKRAGSPGHKPATISVMNIYESEMPWPEDSKIEALRVVQIFPRPWSSPYERVGESYMSGTINRMPLGTVPVEEDGSVYFEAPIECEIYFQALDEEGRAVQSMRSGTYVHPGEQMSCIGCHERTTTAPATRRMPLAMSRPPSKLEPEVGGLEPINYYRLVKPVLEEKCIGCHIDQDAPLQTTRYRDLEPFAFYFNAGGGDDSLYAEHGGNRTVPGQFGALASRLGRAMFDDNHQRYLDEQRFTPEDRRRITLWLDLNSVQYGSSSIDPKDQARQRAGEVVWPKLDFDRARLQRLETISETNANRS</sequence>
<dbReference type="InterPro" id="IPR040698">
    <property type="entry name" value="HZS_alpha_mid"/>
</dbReference>
<dbReference type="EMBL" id="SJPJ01000001">
    <property type="protein sequence ID" value="TWT83273.1"/>
    <property type="molecule type" value="Genomic_DNA"/>
</dbReference>
<evidence type="ECO:0000256" key="1">
    <source>
        <dbReference type="SAM" id="SignalP"/>
    </source>
</evidence>
<dbReference type="AlphaFoldDB" id="A0A5C5Z9Q8"/>
<dbReference type="Pfam" id="PF18582">
    <property type="entry name" value="HZS_alpha"/>
    <property type="match status" value="1"/>
</dbReference>
<evidence type="ECO:0000313" key="4">
    <source>
        <dbReference type="Proteomes" id="UP000315010"/>
    </source>
</evidence>
<protein>
    <recommendedName>
        <fullName evidence="2">Hydrazine synthase alpha subunit middle domain-containing protein</fullName>
    </recommendedName>
</protein>
<reference evidence="3 4" key="1">
    <citation type="submission" date="2019-02" db="EMBL/GenBank/DDBJ databases">
        <title>Deep-cultivation of Planctomycetes and their phenomic and genomic characterization uncovers novel biology.</title>
        <authorList>
            <person name="Wiegand S."/>
            <person name="Jogler M."/>
            <person name="Boedeker C."/>
            <person name="Pinto D."/>
            <person name="Vollmers J."/>
            <person name="Rivas-Marin E."/>
            <person name="Kohn T."/>
            <person name="Peeters S.H."/>
            <person name="Heuer A."/>
            <person name="Rast P."/>
            <person name="Oberbeckmann S."/>
            <person name="Bunk B."/>
            <person name="Jeske O."/>
            <person name="Meyerdierks A."/>
            <person name="Storesund J.E."/>
            <person name="Kallscheuer N."/>
            <person name="Luecker S."/>
            <person name="Lage O.M."/>
            <person name="Pohl T."/>
            <person name="Merkel B.J."/>
            <person name="Hornburger P."/>
            <person name="Mueller R.-W."/>
            <person name="Bruemmer F."/>
            <person name="Labrenz M."/>
            <person name="Spormann A.M."/>
            <person name="Op Den Camp H."/>
            <person name="Overmann J."/>
            <person name="Amann R."/>
            <person name="Jetten M.S.M."/>
            <person name="Mascher T."/>
            <person name="Medema M.H."/>
            <person name="Devos D.P."/>
            <person name="Kaster A.-K."/>
            <person name="Ovreas L."/>
            <person name="Rohde M."/>
            <person name="Galperin M.Y."/>
            <person name="Jogler C."/>
        </authorList>
    </citation>
    <scope>NUCLEOTIDE SEQUENCE [LARGE SCALE GENOMIC DNA]</scope>
    <source>
        <strain evidence="3 4">CA13</strain>
    </source>
</reference>
<name>A0A5C5Z9Q8_9BACT</name>
<feature type="signal peptide" evidence="1">
    <location>
        <begin position="1"/>
        <end position="27"/>
    </location>
</feature>
<gene>
    <name evidence="3" type="ORF">CA13_47380</name>
</gene>
<proteinExistence type="predicted"/>